<organism evidence="1 2">
    <name type="scientific">Linnemannia gamsii</name>
    <dbReference type="NCBI Taxonomy" id="64522"/>
    <lineage>
        <taxon>Eukaryota</taxon>
        <taxon>Fungi</taxon>
        <taxon>Fungi incertae sedis</taxon>
        <taxon>Mucoromycota</taxon>
        <taxon>Mortierellomycotina</taxon>
        <taxon>Mortierellomycetes</taxon>
        <taxon>Mortierellales</taxon>
        <taxon>Mortierellaceae</taxon>
        <taxon>Linnemannia</taxon>
    </lineage>
</organism>
<reference evidence="1 2" key="1">
    <citation type="journal article" date="2020" name="Fungal Divers.">
        <title>Resolving the Mortierellaceae phylogeny through synthesis of multi-gene phylogenetics and phylogenomics.</title>
        <authorList>
            <person name="Vandepol N."/>
            <person name="Liber J."/>
            <person name="Desiro A."/>
            <person name="Na H."/>
            <person name="Kennedy M."/>
            <person name="Barry K."/>
            <person name="Grigoriev I.V."/>
            <person name="Miller A.N."/>
            <person name="O'Donnell K."/>
            <person name="Stajich J.E."/>
            <person name="Bonito G."/>
        </authorList>
    </citation>
    <scope>NUCLEOTIDE SEQUENCE [LARGE SCALE GENOMIC DNA]</scope>
    <source>
        <strain evidence="1 2">AD045</strain>
    </source>
</reference>
<evidence type="ECO:0000313" key="2">
    <source>
        <dbReference type="Proteomes" id="UP001194696"/>
    </source>
</evidence>
<sequence>MDKTCTEVADWNVTHEAFALKLGNVYNESIPMRYVKVGKSIRSPDKQFTVTHGDANTHTLALTWRDQQFEFVNVDERFLGPIYFF</sequence>
<protein>
    <submittedName>
        <fullName evidence="1">Uncharacterized protein</fullName>
    </submittedName>
</protein>
<name>A0ABQ7JS21_9FUNG</name>
<comment type="caution">
    <text evidence="1">The sequence shown here is derived from an EMBL/GenBank/DDBJ whole genome shotgun (WGS) entry which is preliminary data.</text>
</comment>
<keyword evidence="2" id="KW-1185">Reference proteome</keyword>
<accession>A0ABQ7JS21</accession>
<dbReference type="EMBL" id="JAAAIM010000828">
    <property type="protein sequence ID" value="KAG0284000.1"/>
    <property type="molecule type" value="Genomic_DNA"/>
</dbReference>
<gene>
    <name evidence="1" type="ORF">BGZ96_011636</name>
</gene>
<evidence type="ECO:0000313" key="1">
    <source>
        <dbReference type="EMBL" id="KAG0284000.1"/>
    </source>
</evidence>
<dbReference type="Proteomes" id="UP001194696">
    <property type="component" value="Unassembled WGS sequence"/>
</dbReference>
<proteinExistence type="predicted"/>